<dbReference type="PANTHER" id="PTHR28218:SF1">
    <property type="entry name" value="VPS4-ASSOCIATED PROTEIN 1"/>
    <property type="match status" value="1"/>
</dbReference>
<accession>A0A9Q5HRD6</accession>
<feature type="region of interest" description="Disordered" evidence="1">
    <location>
        <begin position="47"/>
        <end position="128"/>
    </location>
</feature>
<dbReference type="Proteomes" id="UP000757232">
    <property type="component" value="Unassembled WGS sequence"/>
</dbReference>
<organism evidence="2 3">
    <name type="scientific">Sanghuangporus baumii</name>
    <name type="common">Phellinus baumii</name>
    <dbReference type="NCBI Taxonomy" id="108892"/>
    <lineage>
        <taxon>Eukaryota</taxon>
        <taxon>Fungi</taxon>
        <taxon>Dikarya</taxon>
        <taxon>Basidiomycota</taxon>
        <taxon>Agaricomycotina</taxon>
        <taxon>Agaricomycetes</taxon>
        <taxon>Hymenochaetales</taxon>
        <taxon>Hymenochaetaceae</taxon>
        <taxon>Sanghuangporus</taxon>
    </lineage>
</organism>
<feature type="compositionally biased region" description="Basic and acidic residues" evidence="1">
    <location>
        <begin position="59"/>
        <end position="70"/>
    </location>
</feature>
<gene>
    <name evidence="2" type="ORF">A7U60_g8583</name>
</gene>
<dbReference type="OrthoDB" id="2158714at2759"/>
<proteinExistence type="predicted"/>
<dbReference type="EMBL" id="LNZH02000215">
    <property type="protein sequence ID" value="OCB84596.1"/>
    <property type="molecule type" value="Genomic_DNA"/>
</dbReference>
<reference evidence="2" key="1">
    <citation type="submission" date="2016-06" db="EMBL/GenBank/DDBJ databases">
        <title>Draft Genome sequence of the fungus Inonotus baumii.</title>
        <authorList>
            <person name="Zhu H."/>
            <person name="Lin W."/>
        </authorList>
    </citation>
    <scope>NUCLEOTIDE SEQUENCE</scope>
    <source>
        <strain evidence="2">821</strain>
    </source>
</reference>
<evidence type="ECO:0000313" key="2">
    <source>
        <dbReference type="EMBL" id="OCB84596.1"/>
    </source>
</evidence>
<evidence type="ECO:0000256" key="1">
    <source>
        <dbReference type="SAM" id="MobiDB-lite"/>
    </source>
</evidence>
<feature type="compositionally biased region" description="Low complexity" evidence="1">
    <location>
        <begin position="108"/>
        <end position="118"/>
    </location>
</feature>
<dbReference type="GO" id="GO:0007034">
    <property type="term" value="P:vacuolar transport"/>
    <property type="evidence" value="ECO:0007669"/>
    <property type="project" value="TreeGrafter"/>
</dbReference>
<dbReference type="Pfam" id="PF08432">
    <property type="entry name" value="Vfa1"/>
    <property type="match status" value="1"/>
</dbReference>
<dbReference type="AlphaFoldDB" id="A0A9Q5HRD6"/>
<sequence length="175" mass="19343">MKACFICSRPTTIVLATKDSVDFFYTCDGHLKDPGFASLIGESGDSLAGARKLGVSDEEIQKVKEEYERRQQKKREKSGKEKDKSDDKGKDDTKKETDGENAKAKDISSSPAQAPSQSTGTSTPMVSHQRYILHRDIFAMRLGVHRKRRQAAKAKEVAPRLPSAPRAPVLNPPQT</sequence>
<name>A0A9Q5HRD6_SANBA</name>
<feature type="compositionally biased region" description="Basic and acidic residues" evidence="1">
    <location>
        <begin position="78"/>
        <end position="106"/>
    </location>
</feature>
<feature type="region of interest" description="Disordered" evidence="1">
    <location>
        <begin position="144"/>
        <end position="175"/>
    </location>
</feature>
<dbReference type="PANTHER" id="PTHR28218">
    <property type="entry name" value="VPS4-ASSOCIATED PROTEIN 1"/>
    <property type="match status" value="1"/>
</dbReference>
<dbReference type="GO" id="GO:0005768">
    <property type="term" value="C:endosome"/>
    <property type="evidence" value="ECO:0007669"/>
    <property type="project" value="TreeGrafter"/>
</dbReference>
<protein>
    <submittedName>
        <fullName evidence="2">DUF1742-domain-containing protein</fullName>
    </submittedName>
</protein>
<comment type="caution">
    <text evidence="2">The sequence shown here is derived from an EMBL/GenBank/DDBJ whole genome shotgun (WGS) entry which is preliminary data.</text>
</comment>
<keyword evidence="3" id="KW-1185">Reference proteome</keyword>
<dbReference type="InterPro" id="IPR013640">
    <property type="entry name" value="Vfa1"/>
</dbReference>
<evidence type="ECO:0000313" key="3">
    <source>
        <dbReference type="Proteomes" id="UP000757232"/>
    </source>
</evidence>